<protein>
    <submittedName>
        <fullName evidence="1">Uncharacterized protein</fullName>
    </submittedName>
</protein>
<dbReference type="EMBL" id="MSYM01000020">
    <property type="protein sequence ID" value="OLP04497.1"/>
    <property type="molecule type" value="Genomic_DNA"/>
</dbReference>
<evidence type="ECO:0000313" key="2">
    <source>
        <dbReference type="Proteomes" id="UP000185911"/>
    </source>
</evidence>
<name>A0A1Q8Y985_9BURK</name>
<evidence type="ECO:0000313" key="1">
    <source>
        <dbReference type="EMBL" id="OLP04497.1"/>
    </source>
</evidence>
<organism evidence="1 2">
    <name type="scientific">Rhodoferax antarcticus ANT.BR</name>
    <dbReference type="NCBI Taxonomy" id="1111071"/>
    <lineage>
        <taxon>Bacteria</taxon>
        <taxon>Pseudomonadati</taxon>
        <taxon>Pseudomonadota</taxon>
        <taxon>Betaproteobacteria</taxon>
        <taxon>Burkholderiales</taxon>
        <taxon>Comamonadaceae</taxon>
        <taxon>Rhodoferax</taxon>
    </lineage>
</organism>
<sequence>MSSFDRHVVRALIRRGWVGSAEPAIASRPFMTAIGEKTAFAYLGPDDGYNRTLFAVYESEGRNILEPHGVLIPKFASFIQAHNLANEFAVNVDRVVANSYAGNLYDRPQPNAGLALVGMLIDAAHASVDELKDRISNVRDAPLDVAVEKNCECIYFDLDGVTHLGELRGRNRDFCITLPDRDSAVNKAIACRVFLDRHATKIESANAG</sequence>
<dbReference type="AlphaFoldDB" id="A0A1Q8Y985"/>
<keyword evidence="2" id="KW-1185">Reference proteome</keyword>
<accession>A0A1Q8Y985</accession>
<comment type="caution">
    <text evidence="1">The sequence shown here is derived from an EMBL/GenBank/DDBJ whole genome shotgun (WGS) entry which is preliminary data.</text>
</comment>
<dbReference type="Proteomes" id="UP000185911">
    <property type="component" value="Unassembled WGS sequence"/>
</dbReference>
<dbReference type="RefSeq" id="WP_139313510.1">
    <property type="nucleotide sequence ID" value="NZ_MSYM01000020.1"/>
</dbReference>
<reference evidence="1 2" key="1">
    <citation type="submission" date="2017-01" db="EMBL/GenBank/DDBJ databases">
        <title>Genome sequence of Rhodoferax antarcticus ANT.BR, a psychrophilic purple nonsulfur bacterium from an Antarctic microbial mat.</title>
        <authorList>
            <person name="Baker J."/>
            <person name="Riester C."/>
            <person name="Skinner B."/>
            <person name="Newell A."/>
            <person name="Swingley W."/>
            <person name="Madigan M."/>
            <person name="Jung D."/>
            <person name="Asao M."/>
            <person name="Chen M."/>
            <person name="Loughlin P."/>
            <person name="Pan H."/>
            <person name="Lin S."/>
            <person name="Li N."/>
            <person name="Shaw J."/>
            <person name="Prado M."/>
            <person name="Sherman C."/>
            <person name="Li X."/>
            <person name="Tang J."/>
            <person name="Blankenship R."/>
            <person name="Zhao T."/>
            <person name="Touchman J."/>
            <person name="Sattley M."/>
        </authorList>
    </citation>
    <scope>NUCLEOTIDE SEQUENCE [LARGE SCALE GENOMIC DNA]</scope>
    <source>
        <strain evidence="1 2">ANT.BR</strain>
    </source>
</reference>
<gene>
    <name evidence="1" type="ORF">BLL52_4253</name>
</gene>
<proteinExistence type="predicted"/>